<comment type="caution">
    <text evidence="1">The sequence shown here is derived from an EMBL/GenBank/DDBJ whole genome shotgun (WGS) entry which is preliminary data.</text>
</comment>
<dbReference type="RefSeq" id="WP_121347003.1">
    <property type="nucleotide sequence ID" value="NZ_RBLG01000008.1"/>
</dbReference>
<evidence type="ECO:0000313" key="2">
    <source>
        <dbReference type="Proteomes" id="UP000276282"/>
    </source>
</evidence>
<gene>
    <name evidence="1" type="ORF">BC962_3216</name>
</gene>
<reference evidence="1 2" key="1">
    <citation type="submission" date="2018-10" db="EMBL/GenBank/DDBJ databases">
        <title>Genomic Encyclopedia of Archaeal and Bacterial Type Strains, Phase II (KMG-II): from individual species to whole genera.</title>
        <authorList>
            <person name="Goeker M."/>
        </authorList>
    </citation>
    <scope>NUCLEOTIDE SEQUENCE [LARGE SCALE GENOMIC DNA]</scope>
    <source>
        <strain evidence="1 2">DSM 19839</strain>
    </source>
</reference>
<accession>A0A495P1L3</accession>
<name>A0A495P1L3_9FLAO</name>
<dbReference type="OrthoDB" id="1453870at2"/>
<dbReference type="Proteomes" id="UP000276282">
    <property type="component" value="Unassembled WGS sequence"/>
</dbReference>
<dbReference type="AlphaFoldDB" id="A0A495P1L3"/>
<keyword evidence="2" id="KW-1185">Reference proteome</keyword>
<protein>
    <submittedName>
        <fullName evidence="1">Uncharacterized protein</fullName>
    </submittedName>
</protein>
<dbReference type="EMBL" id="RBLG01000008">
    <property type="protein sequence ID" value="RKS42549.1"/>
    <property type="molecule type" value="Genomic_DNA"/>
</dbReference>
<organism evidence="1 2">
    <name type="scientific">Gillisia mitskevichiae</name>
    <dbReference type="NCBI Taxonomy" id="270921"/>
    <lineage>
        <taxon>Bacteria</taxon>
        <taxon>Pseudomonadati</taxon>
        <taxon>Bacteroidota</taxon>
        <taxon>Flavobacteriia</taxon>
        <taxon>Flavobacteriales</taxon>
        <taxon>Flavobacteriaceae</taxon>
        <taxon>Gillisia</taxon>
    </lineage>
</organism>
<proteinExistence type="predicted"/>
<evidence type="ECO:0000313" key="1">
    <source>
        <dbReference type="EMBL" id="RKS42549.1"/>
    </source>
</evidence>
<sequence length="129" mass="15225">MEFLNNKKYKLFGLVLFVILAYFISSKTEKVKNNEFSQNSEETEATIIDYQIKGAGAGLDHIITFEYQIDNQFYQKTVNTSIWFTNCYESRECIGKIFILYYKSDNPNDVRIDFNRPIRNFSKIKKIDS</sequence>